<gene>
    <name evidence="5" type="ORF">BJ972_003043</name>
    <name evidence="6" type="ORF">ESP50_11870</name>
</gene>
<evidence type="ECO:0000256" key="1">
    <source>
        <dbReference type="ARBA" id="ARBA00022676"/>
    </source>
</evidence>
<evidence type="ECO:0000256" key="2">
    <source>
        <dbReference type="ARBA" id="ARBA00022679"/>
    </source>
</evidence>
<dbReference type="GO" id="GO:0009103">
    <property type="term" value="P:lipopolysaccharide biosynthetic process"/>
    <property type="evidence" value="ECO:0007669"/>
    <property type="project" value="TreeGrafter"/>
</dbReference>
<dbReference type="Proteomes" id="UP000581087">
    <property type="component" value="Unassembled WGS sequence"/>
</dbReference>
<dbReference type="EMBL" id="JACCBI010000001">
    <property type="protein sequence ID" value="NYD68524.1"/>
    <property type="molecule type" value="Genomic_DNA"/>
</dbReference>
<keyword evidence="2 6" id="KW-0808">Transferase</keyword>
<evidence type="ECO:0000313" key="7">
    <source>
        <dbReference type="Proteomes" id="UP000292686"/>
    </source>
</evidence>
<dbReference type="GO" id="GO:0016757">
    <property type="term" value="F:glycosyltransferase activity"/>
    <property type="evidence" value="ECO:0007669"/>
    <property type="project" value="UniProtKB-KW"/>
</dbReference>
<evidence type="ECO:0000313" key="8">
    <source>
        <dbReference type="Proteomes" id="UP000581087"/>
    </source>
</evidence>
<dbReference type="CDD" id="cd03809">
    <property type="entry name" value="GT4_MtfB-like"/>
    <property type="match status" value="1"/>
</dbReference>
<dbReference type="RefSeq" id="WP_129175423.1">
    <property type="nucleotide sequence ID" value="NZ_JACCBI010000001.1"/>
</dbReference>
<accession>A0A4Q2M2B8</accession>
<keyword evidence="1" id="KW-0328">Glycosyltransferase</keyword>
<evidence type="ECO:0000313" key="6">
    <source>
        <dbReference type="EMBL" id="RXZ85909.1"/>
    </source>
</evidence>
<proteinExistence type="predicted"/>
<evidence type="ECO:0000259" key="3">
    <source>
        <dbReference type="Pfam" id="PF00534"/>
    </source>
</evidence>
<dbReference type="SUPFAM" id="SSF53756">
    <property type="entry name" value="UDP-Glycosyltransferase/glycogen phosphorylase"/>
    <property type="match status" value="1"/>
</dbReference>
<organism evidence="6 7">
    <name type="scientific">Agromyces atrinae</name>
    <dbReference type="NCBI Taxonomy" id="592376"/>
    <lineage>
        <taxon>Bacteria</taxon>
        <taxon>Bacillati</taxon>
        <taxon>Actinomycetota</taxon>
        <taxon>Actinomycetes</taxon>
        <taxon>Micrococcales</taxon>
        <taxon>Microbacteriaceae</taxon>
        <taxon>Agromyces</taxon>
    </lineage>
</organism>
<feature type="domain" description="Glycosyl transferase family 1" evidence="3">
    <location>
        <begin position="173"/>
        <end position="289"/>
    </location>
</feature>
<dbReference type="OrthoDB" id="9801609at2"/>
<dbReference type="Proteomes" id="UP000292686">
    <property type="component" value="Unassembled WGS sequence"/>
</dbReference>
<feature type="domain" description="Glycosyltransferase subfamily 4-like N-terminal" evidence="4">
    <location>
        <begin position="82"/>
        <end position="155"/>
    </location>
</feature>
<dbReference type="Gene3D" id="3.40.50.2000">
    <property type="entry name" value="Glycogen Phosphorylase B"/>
    <property type="match status" value="2"/>
</dbReference>
<dbReference type="InterPro" id="IPR001296">
    <property type="entry name" value="Glyco_trans_1"/>
</dbReference>
<dbReference type="InterPro" id="IPR028098">
    <property type="entry name" value="Glyco_trans_4-like_N"/>
</dbReference>
<reference evidence="5 8" key="2">
    <citation type="submission" date="2020-07" db="EMBL/GenBank/DDBJ databases">
        <title>Sequencing the genomes of 1000 actinobacteria strains.</title>
        <authorList>
            <person name="Klenk H.-P."/>
        </authorList>
    </citation>
    <scope>NUCLEOTIDE SEQUENCE [LARGE SCALE GENOMIC DNA]</scope>
    <source>
        <strain evidence="5 8">DSM 23870</strain>
    </source>
</reference>
<dbReference type="PANTHER" id="PTHR46401">
    <property type="entry name" value="GLYCOSYLTRANSFERASE WBBK-RELATED"/>
    <property type="match status" value="1"/>
</dbReference>
<evidence type="ECO:0000259" key="4">
    <source>
        <dbReference type="Pfam" id="PF13439"/>
    </source>
</evidence>
<dbReference type="Pfam" id="PF13439">
    <property type="entry name" value="Glyco_transf_4"/>
    <property type="match status" value="1"/>
</dbReference>
<dbReference type="Pfam" id="PF00534">
    <property type="entry name" value="Glycos_transf_1"/>
    <property type="match status" value="1"/>
</dbReference>
<protein>
    <submittedName>
        <fullName evidence="6">Glycosyltransferase family 1 protein</fullName>
    </submittedName>
    <submittedName>
        <fullName evidence="5">Glycosyltransferase involved in cell wall biosynthesis</fullName>
    </submittedName>
</protein>
<dbReference type="PANTHER" id="PTHR46401:SF2">
    <property type="entry name" value="GLYCOSYLTRANSFERASE WBBK-RELATED"/>
    <property type="match status" value="1"/>
</dbReference>
<evidence type="ECO:0000313" key="5">
    <source>
        <dbReference type="EMBL" id="NYD68524.1"/>
    </source>
</evidence>
<sequence length="347" mass="37485">MSDHALRVHFPERIVERHVGGNTTYARQLRDGLRRRGVETGLIPSGKHPATTALAETMYGLRRHPGAVLHYSADTGPLLPTRGASVVTVHGVASRWISVARSPLQEKLWRARVARAIRSTQRVITVSTSAADDVAAVFDIDPARITTIPHGMDVDHFSAPTDLSPELRAIVPAEYVLYLGNIEPRKNLVELVRAFSRPELARTGITLVIAGKPAWNFDEAMAAIASAPNVLHLGFVSDSDRIALMQAAQAFVFPSLYEGFGLPVLEALAAGTPVVASRRGSLREVAGPAREIVDLDEAGIASALVDALGDAAWRAVAPVDGPAWARRFAWDDSVERHLSVYRAVSAR</sequence>
<dbReference type="AlphaFoldDB" id="A0A4Q2M2B8"/>
<dbReference type="EMBL" id="SDPM01000006">
    <property type="protein sequence ID" value="RXZ85909.1"/>
    <property type="molecule type" value="Genomic_DNA"/>
</dbReference>
<comment type="caution">
    <text evidence="6">The sequence shown here is derived from an EMBL/GenBank/DDBJ whole genome shotgun (WGS) entry which is preliminary data.</text>
</comment>
<keyword evidence="7" id="KW-1185">Reference proteome</keyword>
<name>A0A4Q2M2B8_9MICO</name>
<reference evidence="6 7" key="1">
    <citation type="submission" date="2019-01" db="EMBL/GenBank/DDBJ databases">
        <title>Agromyces.</title>
        <authorList>
            <person name="Li J."/>
        </authorList>
    </citation>
    <scope>NUCLEOTIDE SEQUENCE [LARGE SCALE GENOMIC DNA]</scope>
    <source>
        <strain evidence="6 7">DSM 23870</strain>
    </source>
</reference>